<dbReference type="GO" id="GO:0043190">
    <property type="term" value="C:ATP-binding cassette (ABC) transporter complex"/>
    <property type="evidence" value="ECO:0007669"/>
    <property type="project" value="InterPro"/>
</dbReference>
<evidence type="ECO:0000313" key="11">
    <source>
        <dbReference type="Proteomes" id="UP000199446"/>
    </source>
</evidence>
<accession>A0A1G7I3K9</accession>
<keyword evidence="3 8" id="KW-0813">Transport</keyword>
<evidence type="ECO:0000256" key="1">
    <source>
        <dbReference type="ARBA" id="ARBA00004651"/>
    </source>
</evidence>
<feature type="transmembrane region" description="Helical" evidence="8">
    <location>
        <begin position="176"/>
        <end position="201"/>
    </location>
</feature>
<dbReference type="RefSeq" id="WP_093007820.1">
    <property type="nucleotide sequence ID" value="NZ_FNBC01000023.1"/>
</dbReference>
<dbReference type="OrthoDB" id="9776218at2"/>
<name>A0A1G7I3K9_9DEIN</name>
<dbReference type="EMBL" id="FNBC01000023">
    <property type="protein sequence ID" value="SDF06929.1"/>
    <property type="molecule type" value="Genomic_DNA"/>
</dbReference>
<keyword evidence="4 8" id="KW-1003">Cell membrane</keyword>
<evidence type="ECO:0000256" key="8">
    <source>
        <dbReference type="RuleBase" id="RU361157"/>
    </source>
</evidence>
<evidence type="ECO:0000256" key="7">
    <source>
        <dbReference type="ARBA" id="ARBA00023136"/>
    </source>
</evidence>
<proteinExistence type="inferred from homology"/>
<feature type="domain" description="ABC transmembrane type-2" evidence="9">
    <location>
        <begin position="145"/>
        <end position="370"/>
    </location>
</feature>
<keyword evidence="6 8" id="KW-1133">Transmembrane helix</keyword>
<reference evidence="11" key="1">
    <citation type="submission" date="2016-10" db="EMBL/GenBank/DDBJ databases">
        <authorList>
            <person name="Varghese N."/>
            <person name="Submissions S."/>
        </authorList>
    </citation>
    <scope>NUCLEOTIDE SEQUENCE [LARGE SCALE GENOMIC DNA]</scope>
    <source>
        <strain evidence="11">CGMCC 1.6992</strain>
    </source>
</reference>
<feature type="transmembrane region" description="Helical" evidence="8">
    <location>
        <begin position="345"/>
        <end position="365"/>
    </location>
</feature>
<feature type="transmembrane region" description="Helical" evidence="8">
    <location>
        <begin position="20"/>
        <end position="40"/>
    </location>
</feature>
<feature type="transmembrane region" description="Helical" evidence="8">
    <location>
        <begin position="290"/>
        <end position="309"/>
    </location>
</feature>
<dbReference type="STRING" id="482827.SAMN04488243_12334"/>
<comment type="similarity">
    <text evidence="2 8">Belongs to the ABC-2 integral membrane protein family.</text>
</comment>
<keyword evidence="5 8" id="KW-0812">Transmembrane</keyword>
<dbReference type="AlphaFoldDB" id="A0A1G7I3K9"/>
<evidence type="ECO:0000313" key="10">
    <source>
        <dbReference type="EMBL" id="SDF06929.1"/>
    </source>
</evidence>
<dbReference type="Pfam" id="PF12698">
    <property type="entry name" value="ABC2_membrane_3"/>
    <property type="match status" value="1"/>
</dbReference>
<evidence type="ECO:0000259" key="9">
    <source>
        <dbReference type="PROSITE" id="PS51012"/>
    </source>
</evidence>
<dbReference type="PANTHER" id="PTHR30294">
    <property type="entry name" value="MEMBRANE COMPONENT OF ABC TRANSPORTER YHHJ-RELATED"/>
    <property type="match status" value="1"/>
</dbReference>
<dbReference type="PRINTS" id="PR00164">
    <property type="entry name" value="ABC2TRNSPORT"/>
</dbReference>
<dbReference type="PANTHER" id="PTHR30294:SF29">
    <property type="entry name" value="MULTIDRUG ABC TRANSPORTER PERMEASE YBHS-RELATED"/>
    <property type="match status" value="1"/>
</dbReference>
<feature type="transmembrane region" description="Helical" evidence="8">
    <location>
        <begin position="227"/>
        <end position="249"/>
    </location>
</feature>
<gene>
    <name evidence="10" type="ORF">SAMN04488243_12334</name>
</gene>
<evidence type="ECO:0000256" key="2">
    <source>
        <dbReference type="ARBA" id="ARBA00007783"/>
    </source>
</evidence>
<evidence type="ECO:0000256" key="4">
    <source>
        <dbReference type="ARBA" id="ARBA00022475"/>
    </source>
</evidence>
<dbReference type="InterPro" id="IPR051449">
    <property type="entry name" value="ABC-2_transporter_component"/>
</dbReference>
<evidence type="ECO:0000256" key="6">
    <source>
        <dbReference type="ARBA" id="ARBA00022989"/>
    </source>
</evidence>
<dbReference type="InterPro" id="IPR013525">
    <property type="entry name" value="ABC2_TM"/>
</dbReference>
<feature type="transmembrane region" description="Helical" evidence="8">
    <location>
        <begin position="255"/>
        <end position="278"/>
    </location>
</feature>
<comment type="subcellular location">
    <subcellularLocation>
        <location evidence="1 8">Cell membrane</location>
        <topology evidence="1 8">Multi-pass membrane protein</topology>
    </subcellularLocation>
</comment>
<protein>
    <recommendedName>
        <fullName evidence="8">Transport permease protein</fullName>
    </recommendedName>
</protein>
<organism evidence="10 11">
    <name type="scientific">Thermus arciformis</name>
    <dbReference type="NCBI Taxonomy" id="482827"/>
    <lineage>
        <taxon>Bacteria</taxon>
        <taxon>Thermotogati</taxon>
        <taxon>Deinococcota</taxon>
        <taxon>Deinococci</taxon>
        <taxon>Thermales</taxon>
        <taxon>Thermaceae</taxon>
        <taxon>Thermus</taxon>
    </lineage>
</organism>
<keyword evidence="11" id="KW-1185">Reference proteome</keyword>
<dbReference type="PROSITE" id="PS51012">
    <property type="entry name" value="ABC_TM2"/>
    <property type="match status" value="1"/>
</dbReference>
<evidence type="ECO:0000256" key="3">
    <source>
        <dbReference type="ARBA" id="ARBA00022448"/>
    </source>
</evidence>
<dbReference type="InterPro" id="IPR000412">
    <property type="entry name" value="ABC_2_transport"/>
</dbReference>
<dbReference type="Proteomes" id="UP000199446">
    <property type="component" value="Unassembled WGS sequence"/>
</dbReference>
<sequence>MSRVLALAQKELLQIRRDHVLPRLILLLPTAMLLLFGYAINFTLKGIPLALYDGSKDRISEALLGQLTREGVFRLALEAESPEGVVAAIDRGQARVGLAVPPKALEKVRRGESVAPRVYVDGTDPNFAFQAQAALRKALQEVNARILVGRALAGETVLPPLAPELHTLYNPENRTAWFMIPGIIGLVLTMFTVLLTALSIVREAESRMMESLLASPLRPHEMVLGKVLPYLAIAFGVALLVLALGHWAFGVPVRGSLGLLLLAMFLFVLGSLAAGVLISTLARTQVQAVFGTYAYAFPTIFLSGFVFPLDGMPRFFQLLSYLVPARYLIEALRGVMLKGVGLGVLWPHLLALALFSGLVLFLASVRLGRQVAV</sequence>
<evidence type="ECO:0000256" key="5">
    <source>
        <dbReference type="ARBA" id="ARBA00022692"/>
    </source>
</evidence>
<keyword evidence="7 8" id="KW-0472">Membrane</keyword>
<dbReference type="GO" id="GO:0140359">
    <property type="term" value="F:ABC-type transporter activity"/>
    <property type="evidence" value="ECO:0007669"/>
    <property type="project" value="InterPro"/>
</dbReference>
<dbReference type="InterPro" id="IPR047817">
    <property type="entry name" value="ABC2_TM_bact-type"/>
</dbReference>